<organism evidence="7 8">
    <name type="scientific">Guptibacillus hwajinpoensis</name>
    <dbReference type="NCBI Taxonomy" id="208199"/>
    <lineage>
        <taxon>Bacteria</taxon>
        <taxon>Bacillati</taxon>
        <taxon>Bacillota</taxon>
        <taxon>Bacilli</taxon>
        <taxon>Bacillales</taxon>
        <taxon>Guptibacillaceae</taxon>
        <taxon>Guptibacillus</taxon>
    </lineage>
</organism>
<comment type="similarity">
    <text evidence="1">Belongs to the SMC family. SbcC subfamily.</text>
</comment>
<evidence type="ECO:0000256" key="4">
    <source>
        <dbReference type="SAM" id="Coils"/>
    </source>
</evidence>
<accession>A0A845F1P4</accession>
<sequence length="1115" mass="127348">MRPITLSVSGLHSFREKQEIDFETLCQGGIFGIFGPTGSGKSSLLDAMTLALYGKVERATNNTQGIMNHAEDTLSVSFTFALSDLRYRVERTYKRSGDVSIRSANSRLIEIGEENTVLADKDRDVSQTIQEILGLTIDDFTRAVVLPQGKFAEFLSLKGTERRQMLQRLFQLEKYGDQFNRRLKSRVDEKKHHLNEVSAEQTGLGDASKEFLKEAKNALDMAEKAAQKAKEDLISAEKQKEHVMEIWNLQQQLADLKAKKKTLAEGQAEIDALEEKIAKATAAAQIKPYLDAVEMTEKEVQDAKLRYEETKRVLEEMKSFFQTTKKAYEEERSNKEKQEPLLIKQLNDLERGLALEKEINQLNKQLKDIEQQSILHDKEAKSVEEETSKAQQDLKKARTLQSDLNEELTSLQVTPEKRKKMGRAQSLKQEFESLSKQLESAQVDEKKQDKEQKRLYPLYEETVKNLNEMRDRYTAYYQAVLSTYHAVSSHKLTLEQHIRTVQEEVEHNERKLDESRTHAIAIRLAKGLEEGDACPVCGAKEHVHLADGEDHTAEINDLLQQKEQTRETLKDKLQSAKQLQYQLEQMSDAMTAQEEGFNVQKDLNEMKRNFSVEEILTEMKSLAQDVRELEEKVKLLGKNIQEKQSKVSEYAYQLSQVQNELKSKTEKRMDLSKETASIEETIQKELSLSVHQIEAEVVHIEKMDQQADVIRERLSKSGPYIEAKEKRLQDLQEKMQQYSVQKVELTSSIHQLTEQLKKADADYVAIVGNTSAQEGLTQVNKQLNEIRQAEKSSLEQLEHAQERHQEVERRAAADENYNNDAQFRLKKAIETYEAAEAPSIFENRTQIRNAEVSQEQKLNWEKRVEAYRNEWKQTEYSIGELNKKLAGRTISEDYYNETIQHATRANEVREEALSQFAAARHHLDDVTKRHDRYMELETIRKTVSEELEKLGKLQTVFRGNSFVEFIASEQLEQVSLDASQKLGDLTSQRYAIEVDSAGGFLIRDDANGGVKRPVSTLSGGETFLTSLALALALSGQIQLRGAHPLQFFFLDEGFGTLDESLLDTVITALEKLQNESLSVGVISHVPELRARLPRKVIVSPSEPSGRGSRIEMESL</sequence>
<feature type="coiled-coil region" evidence="4">
    <location>
        <begin position="180"/>
        <end position="313"/>
    </location>
</feature>
<name>A0A845F1P4_9BACL</name>
<dbReference type="AlphaFoldDB" id="A0A845F1P4"/>
<comment type="caution">
    <text evidence="7">The sequence shown here is derived from an EMBL/GenBank/DDBJ whole genome shotgun (WGS) entry which is preliminary data.</text>
</comment>
<dbReference type="SUPFAM" id="SSF52540">
    <property type="entry name" value="P-loop containing nucleoside triphosphate hydrolases"/>
    <property type="match status" value="1"/>
</dbReference>
<reference evidence="7 8" key="1">
    <citation type="submission" date="2019-11" db="EMBL/GenBank/DDBJ databases">
        <title>Genome sequences of 17 halophilic strains isolated from different environments.</title>
        <authorList>
            <person name="Furrow R.E."/>
        </authorList>
    </citation>
    <scope>NUCLEOTIDE SEQUENCE [LARGE SCALE GENOMIC DNA]</scope>
    <source>
        <strain evidence="7 8">22506_14_FS</strain>
    </source>
</reference>
<dbReference type="GO" id="GO:0006302">
    <property type="term" value="P:double-strand break repair"/>
    <property type="evidence" value="ECO:0007669"/>
    <property type="project" value="InterPro"/>
</dbReference>
<feature type="coiled-coil region" evidence="4">
    <location>
        <begin position="612"/>
        <end position="674"/>
    </location>
</feature>
<evidence type="ECO:0000256" key="5">
    <source>
        <dbReference type="SAM" id="MobiDB-lite"/>
    </source>
</evidence>
<dbReference type="Pfam" id="PF13558">
    <property type="entry name" value="SbcC_Walker_B"/>
    <property type="match status" value="1"/>
</dbReference>
<feature type="compositionally biased region" description="Basic and acidic residues" evidence="5">
    <location>
        <begin position="378"/>
        <end position="396"/>
    </location>
</feature>
<feature type="coiled-coil region" evidence="4">
    <location>
        <begin position="548"/>
        <end position="579"/>
    </location>
</feature>
<evidence type="ECO:0000256" key="3">
    <source>
        <dbReference type="ARBA" id="ARBA00013368"/>
    </source>
</evidence>
<keyword evidence="4" id="KW-0175">Coiled coil</keyword>
<feature type="domain" description="Rad50/SbcC-type AAA" evidence="6">
    <location>
        <begin position="6"/>
        <end position="259"/>
    </location>
</feature>
<evidence type="ECO:0000256" key="1">
    <source>
        <dbReference type="ARBA" id="ARBA00006930"/>
    </source>
</evidence>
<protein>
    <recommendedName>
        <fullName evidence="3">Nuclease SbcCD subunit C</fullName>
    </recommendedName>
</protein>
<dbReference type="InterPro" id="IPR038729">
    <property type="entry name" value="Rad50/SbcC_AAA"/>
</dbReference>
<dbReference type="PANTHER" id="PTHR32114">
    <property type="entry name" value="ABC TRANSPORTER ABCH.3"/>
    <property type="match status" value="1"/>
</dbReference>
<dbReference type="PANTHER" id="PTHR32114:SF2">
    <property type="entry name" value="ABC TRANSPORTER ABCH.3"/>
    <property type="match status" value="1"/>
</dbReference>
<dbReference type="RefSeq" id="WP_160920117.1">
    <property type="nucleotide sequence ID" value="NZ_WMEY01000004.1"/>
</dbReference>
<gene>
    <name evidence="7" type="ORF">GLW07_15230</name>
</gene>
<comment type="subunit">
    <text evidence="2">Heterodimer of SbcC and SbcD.</text>
</comment>
<dbReference type="EMBL" id="WMEY01000004">
    <property type="protein sequence ID" value="MYL64710.1"/>
    <property type="molecule type" value="Genomic_DNA"/>
</dbReference>
<evidence type="ECO:0000313" key="8">
    <source>
        <dbReference type="Proteomes" id="UP000447833"/>
    </source>
</evidence>
<feature type="coiled-coil region" evidence="4">
    <location>
        <begin position="721"/>
        <end position="817"/>
    </location>
</feature>
<evidence type="ECO:0000313" key="7">
    <source>
        <dbReference type="EMBL" id="MYL64710.1"/>
    </source>
</evidence>
<evidence type="ECO:0000256" key="2">
    <source>
        <dbReference type="ARBA" id="ARBA00011322"/>
    </source>
</evidence>
<feature type="region of interest" description="Disordered" evidence="5">
    <location>
        <begin position="378"/>
        <end position="427"/>
    </location>
</feature>
<dbReference type="Gene3D" id="3.40.50.300">
    <property type="entry name" value="P-loop containing nucleotide triphosphate hydrolases"/>
    <property type="match status" value="2"/>
</dbReference>
<dbReference type="Proteomes" id="UP000447833">
    <property type="component" value="Unassembled WGS sequence"/>
</dbReference>
<proteinExistence type="inferred from homology"/>
<feature type="compositionally biased region" description="Polar residues" evidence="5">
    <location>
        <begin position="399"/>
        <end position="413"/>
    </location>
</feature>
<evidence type="ECO:0000259" key="6">
    <source>
        <dbReference type="Pfam" id="PF13476"/>
    </source>
</evidence>
<dbReference type="GO" id="GO:0016887">
    <property type="term" value="F:ATP hydrolysis activity"/>
    <property type="evidence" value="ECO:0007669"/>
    <property type="project" value="InterPro"/>
</dbReference>
<dbReference type="Pfam" id="PF13476">
    <property type="entry name" value="AAA_23"/>
    <property type="match status" value="1"/>
</dbReference>
<dbReference type="InterPro" id="IPR027417">
    <property type="entry name" value="P-loop_NTPase"/>
</dbReference>